<keyword evidence="1" id="KW-1133">Transmembrane helix</keyword>
<dbReference type="EMBL" id="DF836310">
    <property type="protein sequence ID" value="GAN02383.1"/>
    <property type="molecule type" value="Genomic_DNA"/>
</dbReference>
<evidence type="ECO:0000313" key="2">
    <source>
        <dbReference type="EMBL" id="GAN02383.1"/>
    </source>
</evidence>
<dbReference type="AlphaFoldDB" id="A0A0C9MKK1"/>
<protein>
    <submittedName>
        <fullName evidence="2">Uncharacterized protein</fullName>
    </submittedName>
</protein>
<feature type="transmembrane region" description="Helical" evidence="1">
    <location>
        <begin position="64"/>
        <end position="82"/>
    </location>
</feature>
<reference evidence="2" key="1">
    <citation type="submission" date="2014-09" db="EMBL/GenBank/DDBJ databases">
        <title>Draft genome sequence of an oleaginous Mucoromycotina fungus Mucor ambiguus NBRC6742.</title>
        <authorList>
            <person name="Takeda I."/>
            <person name="Yamane N."/>
            <person name="Morita T."/>
            <person name="Tamano K."/>
            <person name="Machida M."/>
            <person name="Baker S."/>
            <person name="Koike H."/>
        </authorList>
    </citation>
    <scope>NUCLEOTIDE SEQUENCE</scope>
    <source>
        <strain evidence="2">NBRC 6742</strain>
    </source>
</reference>
<name>A0A0C9MKK1_9FUNG</name>
<keyword evidence="1" id="KW-0472">Membrane</keyword>
<keyword evidence="1" id="KW-0812">Transmembrane</keyword>
<sequence>MLAAAATLVHLLFWQCSLLMLAFAVCCRSLAVLVLSTAAASVYLLLHLRCIISLPIASDVHCRLFAILALSAASAAVLPLSLSW</sequence>
<evidence type="ECO:0000313" key="3">
    <source>
        <dbReference type="Proteomes" id="UP000053815"/>
    </source>
</evidence>
<feature type="transmembrane region" description="Helical" evidence="1">
    <location>
        <begin position="34"/>
        <end position="52"/>
    </location>
</feature>
<evidence type="ECO:0000256" key="1">
    <source>
        <dbReference type="SAM" id="Phobius"/>
    </source>
</evidence>
<keyword evidence="3" id="KW-1185">Reference proteome</keyword>
<dbReference type="Proteomes" id="UP000053815">
    <property type="component" value="Unassembled WGS sequence"/>
</dbReference>
<proteinExistence type="predicted"/>
<organism evidence="2">
    <name type="scientific">Mucor ambiguus</name>
    <dbReference type="NCBI Taxonomy" id="91626"/>
    <lineage>
        <taxon>Eukaryota</taxon>
        <taxon>Fungi</taxon>
        <taxon>Fungi incertae sedis</taxon>
        <taxon>Mucoromycota</taxon>
        <taxon>Mucoromycotina</taxon>
        <taxon>Mucoromycetes</taxon>
        <taxon>Mucorales</taxon>
        <taxon>Mucorineae</taxon>
        <taxon>Mucoraceae</taxon>
        <taxon>Mucor</taxon>
    </lineage>
</organism>
<gene>
    <name evidence="2" type="ORF">MAM1_0021c01826</name>
</gene>
<accession>A0A0C9MKK1</accession>